<comment type="catalytic activity">
    <reaction evidence="19">
        <text>1-octadecanoyl-2-(4Z,7Z,10Z,13Z,16Z,19Z-docosahexaenoyl)-sn-glycero-3-phosphoethanolamine + L-serine = 1-octadecanoyl-2-(4Z,7Z,10Z,13Z,16Z,19Z-docosahexaenoyl)-sn-glycero-3-phosphoserine + ethanolamine</text>
        <dbReference type="Rhea" id="RHEA:41492"/>
        <dbReference type="ChEBI" id="CHEBI:33384"/>
        <dbReference type="ChEBI" id="CHEBI:57603"/>
        <dbReference type="ChEBI" id="CHEBI:78265"/>
        <dbReference type="ChEBI" id="CHEBI:78266"/>
    </reaction>
    <physiologicalReaction direction="left-to-right" evidence="19">
        <dbReference type="Rhea" id="RHEA:41493"/>
    </physiologicalReaction>
</comment>
<name>A0A8C0TLV0_CANLF</name>
<protein>
    <recommendedName>
        <fullName evidence="23">Phosphatidylserine synthase</fullName>
        <ecNumber evidence="23">2.7.8.29</ecNumber>
    </recommendedName>
    <alternativeName>
        <fullName evidence="23">Serine-exchange enzyme</fullName>
    </alternativeName>
</protein>
<evidence type="ECO:0000256" key="14">
    <source>
        <dbReference type="ARBA" id="ARBA00023686"/>
    </source>
</evidence>
<comment type="catalytic activity">
    <reaction evidence="18">
        <text>1-octadecanoyl-2-(5Z,8Z,11Z,14Z)-eicosatetraenoyl-sn-glycero-3-phosphoethanolamine + L-serine = 1-octadecanoyl-2-(5Z,8Z,11Z,14Z)-eicosatetraenoyl-sn-glycero-3-phosphoserine + ethanolamine</text>
        <dbReference type="Rhea" id="RHEA:41500"/>
        <dbReference type="ChEBI" id="CHEBI:33384"/>
        <dbReference type="ChEBI" id="CHEBI:57603"/>
        <dbReference type="ChEBI" id="CHEBI:78268"/>
        <dbReference type="ChEBI" id="CHEBI:78269"/>
    </reaction>
    <physiologicalReaction direction="left-to-right" evidence="18">
        <dbReference type="Rhea" id="RHEA:41501"/>
    </physiologicalReaction>
</comment>
<evidence type="ECO:0000256" key="23">
    <source>
        <dbReference type="RuleBase" id="RU368094"/>
    </source>
</evidence>
<feature type="compositionally biased region" description="Pro residues" evidence="24">
    <location>
        <begin position="274"/>
        <end position="286"/>
    </location>
</feature>
<accession>A0A8C0TLV0</accession>
<dbReference type="Pfam" id="PF03034">
    <property type="entry name" value="PSS"/>
    <property type="match status" value="1"/>
</dbReference>
<feature type="region of interest" description="Disordered" evidence="24">
    <location>
        <begin position="146"/>
        <end position="378"/>
    </location>
</feature>
<keyword evidence="11 23" id="KW-0472">Membrane</keyword>
<keyword evidence="12 23" id="KW-0594">Phospholipid biosynthesis</keyword>
<evidence type="ECO:0000256" key="22">
    <source>
        <dbReference type="ARBA" id="ARBA00036733"/>
    </source>
</evidence>
<evidence type="ECO:0000256" key="2">
    <source>
        <dbReference type="ARBA" id="ARBA00004916"/>
    </source>
</evidence>
<evidence type="ECO:0000313" key="25">
    <source>
        <dbReference type="Ensembl" id="ENSCAFP00040037483.1"/>
    </source>
</evidence>
<evidence type="ECO:0000256" key="19">
    <source>
        <dbReference type="ARBA" id="ARBA00036428"/>
    </source>
</evidence>
<evidence type="ECO:0000256" key="17">
    <source>
        <dbReference type="ARBA" id="ARBA00035875"/>
    </source>
</evidence>
<proteinExistence type="inferred from homology"/>
<evidence type="ECO:0000256" key="8">
    <source>
        <dbReference type="ARBA" id="ARBA00022824"/>
    </source>
</evidence>
<evidence type="ECO:0000256" key="16">
    <source>
        <dbReference type="ARBA" id="ARBA00035833"/>
    </source>
</evidence>
<keyword evidence="7 23" id="KW-0812">Transmembrane</keyword>
<evidence type="ECO:0000256" key="21">
    <source>
        <dbReference type="ARBA" id="ARBA00036644"/>
    </source>
</evidence>
<comment type="pathway">
    <text evidence="2 23">Phospholipid metabolism; phosphatidylserine biosynthesis.</text>
</comment>
<reference evidence="25" key="2">
    <citation type="submission" date="2025-08" db="UniProtKB">
        <authorList>
            <consortium name="Ensembl"/>
        </authorList>
    </citation>
    <scope>IDENTIFICATION</scope>
</reference>
<feature type="transmembrane region" description="Helical" evidence="23">
    <location>
        <begin position="733"/>
        <end position="750"/>
    </location>
</feature>
<evidence type="ECO:0000256" key="18">
    <source>
        <dbReference type="ARBA" id="ARBA00035955"/>
    </source>
</evidence>
<comment type="catalytic activity">
    <reaction evidence="16">
        <text>1-hexadecanoyl-2-(4Z,7Z,10Z,13Z,16Z,19Z-docosahexaenoyl)-sn-glycero-3-phosphoethanolamine + L-serine = 1-hexadecanoyl-2-(4Z,7Z,10Z,13Z,16Z,19Z-docosahexaenoyl)-sn-glycero-3-phosphoserine + ethanolamine</text>
        <dbReference type="Rhea" id="RHEA:41488"/>
        <dbReference type="ChEBI" id="CHEBI:33384"/>
        <dbReference type="ChEBI" id="CHEBI:57603"/>
        <dbReference type="ChEBI" id="CHEBI:78261"/>
        <dbReference type="ChEBI" id="CHEBI:78262"/>
    </reaction>
    <physiologicalReaction direction="left-to-right" evidence="16">
        <dbReference type="Rhea" id="RHEA:41489"/>
    </physiologicalReaction>
</comment>
<feature type="transmembrane region" description="Helical" evidence="23">
    <location>
        <begin position="762"/>
        <end position="783"/>
    </location>
</feature>
<comment type="function">
    <text evidence="23">Catalyzes a base-exchange reaction in which the polar head group of phosphatidylethanolamine (PE) is replaced by L-serine.</text>
</comment>
<evidence type="ECO:0000313" key="26">
    <source>
        <dbReference type="Proteomes" id="UP000694542"/>
    </source>
</evidence>
<dbReference type="InterPro" id="IPR004277">
    <property type="entry name" value="PSS"/>
</dbReference>
<evidence type="ECO:0000256" key="7">
    <source>
        <dbReference type="ARBA" id="ARBA00022692"/>
    </source>
</evidence>
<feature type="transmembrane region" description="Helical" evidence="23">
    <location>
        <begin position="452"/>
        <end position="476"/>
    </location>
</feature>
<dbReference type="GO" id="GO:0106245">
    <property type="term" value="F:L-serine-phosphatidylethanolamine phosphatidyltransferase activity"/>
    <property type="evidence" value="ECO:0007669"/>
    <property type="project" value="UniProtKB-UniRule"/>
</dbReference>
<dbReference type="PANTHER" id="PTHR15362">
    <property type="entry name" value="PHOSPHATIDYLINOSITOL SYNTHASE"/>
    <property type="match status" value="1"/>
</dbReference>
<comment type="catalytic activity">
    <reaction evidence="14">
        <text>a 1,2-diacyl-sn-glycero-3-phosphoethanolamine + L-serine = a 1,2-diacyl-sn-glycero-3-phospho-L-serine + ethanolamine</text>
        <dbReference type="Rhea" id="RHEA:27606"/>
        <dbReference type="ChEBI" id="CHEBI:33384"/>
        <dbReference type="ChEBI" id="CHEBI:57262"/>
        <dbReference type="ChEBI" id="CHEBI:57603"/>
        <dbReference type="ChEBI" id="CHEBI:64612"/>
        <dbReference type="EC" id="2.7.8.29"/>
    </reaction>
    <physiologicalReaction direction="left-to-right" evidence="14">
        <dbReference type="Rhea" id="RHEA:27607"/>
    </physiologicalReaction>
</comment>
<evidence type="ECO:0000256" key="4">
    <source>
        <dbReference type="ARBA" id="ARBA00008671"/>
    </source>
</evidence>
<keyword evidence="5 23" id="KW-0444">Lipid biosynthesis</keyword>
<dbReference type="PANTHER" id="PTHR15362:SF7">
    <property type="entry name" value="PHOSPHATIDYLSERINE SYNTHASE 2"/>
    <property type="match status" value="1"/>
</dbReference>
<feature type="transmembrane region" description="Helical" evidence="23">
    <location>
        <begin position="696"/>
        <end position="713"/>
    </location>
</feature>
<feature type="compositionally biased region" description="Low complexity" evidence="24">
    <location>
        <begin position="192"/>
        <end position="218"/>
    </location>
</feature>
<keyword evidence="6 23" id="KW-0808">Transferase</keyword>
<evidence type="ECO:0000256" key="12">
    <source>
        <dbReference type="ARBA" id="ARBA00023209"/>
    </source>
</evidence>
<evidence type="ECO:0000256" key="6">
    <source>
        <dbReference type="ARBA" id="ARBA00022679"/>
    </source>
</evidence>
<dbReference type="EC" id="2.7.8.29" evidence="23"/>
<reference evidence="25" key="1">
    <citation type="submission" date="2018-10" db="EMBL/GenBank/DDBJ databases">
        <title>De novo assembly of a Great Dane genome.</title>
        <authorList>
            <person name="Kidd J.M."/>
            <person name="Pendleton A.L."/>
            <person name="Shen F."/>
            <person name="Emery S."/>
        </authorList>
    </citation>
    <scope>NUCLEOTIDE SEQUENCE [LARGE SCALE GENOMIC DNA]</scope>
    <source>
        <strain evidence="25">Great Dane</strain>
    </source>
</reference>
<sequence length="837" mass="92515">MVDILCIHLVLGGIRLFPPLALMRDAALHSQMCSERSSSPHWVYPWDGALGHLVSLGGVLGHWYPGRVLGHLVSLEGCWVTWYPWNGVLGHLVSLGRGAGSPGIPGRGAGSGPPKPPRSLHCVSQWLGANCVCVGGWFRYHLSEPECSRRRPSAPGDPRGDPLAAGDPAARSPQRPGRGSPGGRRRGGAPEGAGLAAAGRSRAARTGSGAGPGATPRRPAAPPPRRPATRPAGSGFLATRRHPSQRALLRSRGVGDYEAQRAPRPGRADYKPHNAPPPVSEPPPARALPRPRRGRAATPSRRSPRRAPRALAVTRGAWGQGAGRSGWAGAMRRGERRGAGGPRPGSPVPAGKASLEEPPDGAGAGAERGGGRRSTESEVYDDGTNTFFWRAHTLTVLFILTCVLGYVTLLEETPRDTAYNTKRGIVASILVFLCFGVTQAKDGPFSRPHPAYWRFWLCVSVVYELFLIFILFQVLALTSMLMQGILCTATPCVTLQTVQDGRQFLKYVDPKLGVPLPERDYGGNCLIYDAHNASDPFHNVWDKLDGFVPAHFLGWYLKTLMIRDWWMCTIVSVMFEFLEYSLEHQLPNFSECWWDHWIMDVLVCNGLGIYCGMKTLEWLSMKTYKWQGLWNIPTYKGKMKRIAFQFTPYSWVRFEWKPASSLRRWLAVCGIILVFLLAELNTFYLKFVLWLPPEHYLVLLRLVFFVNVGGVAMREIYDFMDDPKLHKKLGQQAWLVAAITATELLIVVKYDPHTLTLSLPFYISQCWTLGSVLVLTWTIWRFFLRDITLRYKETRRQKQQSRGDPGRAVGTADGHLPEPGDPPGPTEAEAEGAPAPS</sequence>
<evidence type="ECO:0000256" key="13">
    <source>
        <dbReference type="ARBA" id="ARBA00023264"/>
    </source>
</evidence>
<keyword evidence="8 23" id="KW-0256">Endoplasmic reticulum</keyword>
<comment type="catalytic activity">
    <reaction evidence="21">
        <text>1-octadecanoyl-2-(9Z-octadecenoyl)-sn-glycero-3-phosphoethanolamine + L-serine = 1-octadecanoyl-2-(9Z-octadecenoyl)-sn-glycero-3-phospho-L-serine + ethanolamine</text>
        <dbReference type="Rhea" id="RHEA:40795"/>
        <dbReference type="ChEBI" id="CHEBI:33384"/>
        <dbReference type="ChEBI" id="CHEBI:57603"/>
        <dbReference type="ChEBI" id="CHEBI:75038"/>
        <dbReference type="ChEBI" id="CHEBI:78260"/>
    </reaction>
    <physiologicalReaction direction="left-to-right" evidence="21">
        <dbReference type="Rhea" id="RHEA:40796"/>
    </physiologicalReaction>
</comment>
<keyword evidence="13 23" id="KW-1208">Phospholipid metabolism</keyword>
<feature type="transmembrane region" description="Helical" evidence="23">
    <location>
        <begin position="421"/>
        <end position="440"/>
    </location>
</feature>
<dbReference type="GO" id="GO:0006659">
    <property type="term" value="P:phosphatidylserine biosynthetic process"/>
    <property type="evidence" value="ECO:0007669"/>
    <property type="project" value="UniProtKB-UniRule"/>
</dbReference>
<comment type="catalytic activity">
    <reaction evidence="20">
        <text>1-(1Z-octadecenyl)-2-(4Z,7Z,10Z,13Z,16Z,19Z-docosahexaenoyl)-sn-glycero-3-phosphoethanolamine + L-serine = 1-(1Z-octadecenyl)-2-(4Z,7Z,10Z,13Z,16Z,19Z-docosahexaenoyl)-sn-glycero-3-phospho-L-serine + ethanolamine</text>
        <dbReference type="Rhea" id="RHEA:41496"/>
        <dbReference type="ChEBI" id="CHEBI:33384"/>
        <dbReference type="ChEBI" id="CHEBI:57603"/>
        <dbReference type="ChEBI" id="CHEBI:78263"/>
        <dbReference type="ChEBI" id="CHEBI:78264"/>
    </reaction>
    <physiologicalReaction direction="left-to-right" evidence="20">
        <dbReference type="Rhea" id="RHEA:41497"/>
    </physiologicalReaction>
</comment>
<comment type="pathway">
    <text evidence="3">Lipid metabolism.</text>
</comment>
<evidence type="ECO:0000256" key="3">
    <source>
        <dbReference type="ARBA" id="ARBA00005189"/>
    </source>
</evidence>
<feature type="region of interest" description="Disordered" evidence="24">
    <location>
        <begin position="795"/>
        <end position="837"/>
    </location>
</feature>
<comment type="subcellular location">
    <subcellularLocation>
        <location evidence="1 23">Endoplasmic reticulum membrane</location>
        <topology evidence="1 23">Multi-pass membrane protein</topology>
    </subcellularLocation>
</comment>
<evidence type="ECO:0000256" key="5">
    <source>
        <dbReference type="ARBA" id="ARBA00022516"/>
    </source>
</evidence>
<dbReference type="GO" id="GO:0005789">
    <property type="term" value="C:endoplasmic reticulum membrane"/>
    <property type="evidence" value="ECO:0007669"/>
    <property type="project" value="UniProtKB-SubCell"/>
</dbReference>
<keyword evidence="9 23" id="KW-1133">Transmembrane helix</keyword>
<feature type="transmembrane region" description="Helical" evidence="23">
    <location>
        <begin position="387"/>
        <end position="409"/>
    </location>
</feature>
<comment type="catalytic activity">
    <reaction evidence="22">
        <text>1-(1Z-octadecenyl)-2-(5Z,8Z,11Z,14Z- eicosatetraenoyl)-sn-glycero-3-phosphoethanolamine + L-serine = 1-(1Z-octadecenyl)-2-(5Z,8Z,11Z,14Z-eicosatetraenoyl)-sn-glycero-3-phospho-L-serine + ethanolamine</text>
        <dbReference type="Rhea" id="RHEA:41604"/>
        <dbReference type="ChEBI" id="CHEBI:33384"/>
        <dbReference type="ChEBI" id="CHEBI:57603"/>
        <dbReference type="ChEBI" id="CHEBI:78342"/>
        <dbReference type="ChEBI" id="CHEBI:78343"/>
    </reaction>
    <physiologicalReaction direction="left-to-right" evidence="22">
        <dbReference type="Rhea" id="RHEA:41605"/>
    </physiologicalReaction>
</comment>
<feature type="compositionally biased region" description="Basic and acidic residues" evidence="24">
    <location>
        <begin position="253"/>
        <end position="272"/>
    </location>
</feature>
<evidence type="ECO:0000256" key="15">
    <source>
        <dbReference type="ARBA" id="ARBA00035767"/>
    </source>
</evidence>
<comment type="catalytic activity">
    <reaction evidence="17">
        <text>1-(1Z-octadecenyl)-2-(9Z-octadecenoyl)-sn-glycero-3-phosphoethanolamine + L-serine = 1-(1Z-octadecenyl)-2-(9Z-octadecenoyl)-sn-glycero-3-phospho-L-serine + ethanolamine</text>
        <dbReference type="Rhea" id="RHEA:41600"/>
        <dbReference type="ChEBI" id="CHEBI:33384"/>
        <dbReference type="ChEBI" id="CHEBI:57603"/>
        <dbReference type="ChEBI" id="CHEBI:78340"/>
        <dbReference type="ChEBI" id="CHEBI:78341"/>
    </reaction>
    <physiologicalReaction direction="left-to-right" evidence="17">
        <dbReference type="Rhea" id="RHEA:41601"/>
    </physiologicalReaction>
</comment>
<comment type="similarity">
    <text evidence="4 23">Belongs to the phosphatidyl serine synthase family.</text>
</comment>
<evidence type="ECO:0000256" key="20">
    <source>
        <dbReference type="ARBA" id="ARBA00036623"/>
    </source>
</evidence>
<dbReference type="AlphaFoldDB" id="A0A8C0TLV0"/>
<evidence type="ECO:0000256" key="1">
    <source>
        <dbReference type="ARBA" id="ARBA00004477"/>
    </source>
</evidence>
<comment type="catalytic activity">
    <reaction evidence="15">
        <text>1-hexadecanoyl-2-(9Z-octadecenoyl)-sn-glycero-3-phosphoethanolamine + L-serine = 1-hexadecanoyl-2-(9Z-octadecenoyl)-sn-glycero-3-phospho-L-serine + ethanolamine</text>
        <dbReference type="Rhea" id="RHEA:41484"/>
        <dbReference type="ChEBI" id="CHEBI:33384"/>
        <dbReference type="ChEBI" id="CHEBI:57603"/>
        <dbReference type="ChEBI" id="CHEBI:73007"/>
        <dbReference type="ChEBI" id="CHEBI:75029"/>
    </reaction>
    <physiologicalReaction direction="left-to-right" evidence="15">
        <dbReference type="Rhea" id="RHEA:41485"/>
    </physiologicalReaction>
</comment>
<evidence type="ECO:0000256" key="11">
    <source>
        <dbReference type="ARBA" id="ARBA00023136"/>
    </source>
</evidence>
<dbReference type="UniPathway" id="UPA00948"/>
<dbReference type="Proteomes" id="UP000694542">
    <property type="component" value="Chromosome 18"/>
</dbReference>
<feature type="transmembrane region" description="Helical" evidence="23">
    <location>
        <begin position="665"/>
        <end position="684"/>
    </location>
</feature>
<evidence type="ECO:0000256" key="24">
    <source>
        <dbReference type="SAM" id="MobiDB-lite"/>
    </source>
</evidence>
<dbReference type="Ensembl" id="ENSCAFT00040042971.1">
    <property type="protein sequence ID" value="ENSCAFP00040037483.1"/>
    <property type="gene ID" value="ENSCAFG00040023124.1"/>
</dbReference>
<organism evidence="25 26">
    <name type="scientific">Canis lupus familiaris</name>
    <name type="common">Dog</name>
    <name type="synonym">Canis familiaris</name>
    <dbReference type="NCBI Taxonomy" id="9615"/>
    <lineage>
        <taxon>Eukaryota</taxon>
        <taxon>Metazoa</taxon>
        <taxon>Chordata</taxon>
        <taxon>Craniata</taxon>
        <taxon>Vertebrata</taxon>
        <taxon>Euteleostomi</taxon>
        <taxon>Mammalia</taxon>
        <taxon>Eutheria</taxon>
        <taxon>Laurasiatheria</taxon>
        <taxon>Carnivora</taxon>
        <taxon>Caniformia</taxon>
        <taxon>Canidae</taxon>
        <taxon>Canis</taxon>
    </lineage>
</organism>
<evidence type="ECO:0000256" key="10">
    <source>
        <dbReference type="ARBA" id="ARBA00023098"/>
    </source>
</evidence>
<evidence type="ECO:0000256" key="9">
    <source>
        <dbReference type="ARBA" id="ARBA00022989"/>
    </source>
</evidence>
<keyword evidence="10 23" id="KW-0443">Lipid metabolism</keyword>